<evidence type="ECO:0000256" key="4">
    <source>
        <dbReference type="SAM" id="Phobius"/>
    </source>
</evidence>
<comment type="cofactor">
    <cofactor evidence="1">
        <name>Mg(2+)</name>
        <dbReference type="ChEBI" id="CHEBI:18420"/>
    </cofactor>
</comment>
<name>A0A540VG11_9CHLR</name>
<evidence type="ECO:0000313" key="7">
    <source>
        <dbReference type="Proteomes" id="UP000317371"/>
    </source>
</evidence>
<dbReference type="InterPro" id="IPR029065">
    <property type="entry name" value="Enolase_C-like"/>
</dbReference>
<evidence type="ECO:0000259" key="5">
    <source>
        <dbReference type="SMART" id="SM00922"/>
    </source>
</evidence>
<dbReference type="SFLD" id="SFLDG00179">
    <property type="entry name" value="mandelate_racemase"/>
    <property type="match status" value="1"/>
</dbReference>
<gene>
    <name evidence="6" type="ORF">FKZ61_11335</name>
</gene>
<dbReference type="SUPFAM" id="SSF51604">
    <property type="entry name" value="Enolase C-terminal domain-like"/>
    <property type="match status" value="1"/>
</dbReference>
<dbReference type="PANTHER" id="PTHR13794:SF58">
    <property type="entry name" value="MITOCHONDRIAL ENOLASE SUPERFAMILY MEMBER 1"/>
    <property type="match status" value="1"/>
</dbReference>
<evidence type="ECO:0000313" key="6">
    <source>
        <dbReference type="EMBL" id="TQE95706.1"/>
    </source>
</evidence>
<dbReference type="InterPro" id="IPR029017">
    <property type="entry name" value="Enolase-like_N"/>
</dbReference>
<feature type="domain" description="Mandelate racemase/muconate lactonizing enzyme C-terminal" evidence="5">
    <location>
        <begin position="237"/>
        <end position="333"/>
    </location>
</feature>
<dbReference type="GO" id="GO:0016052">
    <property type="term" value="P:carbohydrate catabolic process"/>
    <property type="evidence" value="ECO:0007669"/>
    <property type="project" value="TreeGrafter"/>
</dbReference>
<dbReference type="AlphaFoldDB" id="A0A540VG11"/>
<dbReference type="OrthoDB" id="9775391at2"/>
<dbReference type="Proteomes" id="UP000317371">
    <property type="component" value="Unassembled WGS sequence"/>
</dbReference>
<dbReference type="GO" id="GO:0000287">
    <property type="term" value="F:magnesium ion binding"/>
    <property type="evidence" value="ECO:0007669"/>
    <property type="project" value="TreeGrafter"/>
</dbReference>
<protein>
    <submittedName>
        <fullName evidence="6">Mandelate racemase/muconate lactonizing enzyme family protein</fullName>
    </submittedName>
</protein>
<reference evidence="6 7" key="1">
    <citation type="submission" date="2019-06" db="EMBL/GenBank/DDBJ databases">
        <title>Genome sequence of Litorilinea aerophila BAA-2444.</title>
        <authorList>
            <person name="Maclea K.S."/>
            <person name="Maurais E.G."/>
            <person name="Iannazzi L.C."/>
        </authorList>
    </citation>
    <scope>NUCLEOTIDE SEQUENCE [LARGE SCALE GENOMIC DNA]</scope>
    <source>
        <strain evidence="6 7">ATCC BAA-2444</strain>
    </source>
</reference>
<dbReference type="Pfam" id="PF02746">
    <property type="entry name" value="MR_MLE_N"/>
    <property type="match status" value="1"/>
</dbReference>
<keyword evidence="4" id="KW-0472">Membrane</keyword>
<dbReference type="SMART" id="SM00922">
    <property type="entry name" value="MR_MLE"/>
    <property type="match status" value="1"/>
</dbReference>
<dbReference type="InterPro" id="IPR046945">
    <property type="entry name" value="RHMD-like"/>
</dbReference>
<dbReference type="Pfam" id="PF13378">
    <property type="entry name" value="MR_MLE_C"/>
    <property type="match status" value="1"/>
</dbReference>
<dbReference type="SFLD" id="SFLDS00001">
    <property type="entry name" value="Enolase"/>
    <property type="match status" value="1"/>
</dbReference>
<keyword evidence="2" id="KW-0479">Metal-binding</keyword>
<dbReference type="InterPro" id="IPR013342">
    <property type="entry name" value="Mandelate_racemase_C"/>
</dbReference>
<dbReference type="Gene3D" id="3.30.390.10">
    <property type="entry name" value="Enolase-like, N-terminal domain"/>
    <property type="match status" value="1"/>
</dbReference>
<dbReference type="InterPro" id="IPR036849">
    <property type="entry name" value="Enolase-like_C_sf"/>
</dbReference>
<keyword evidence="7" id="KW-1185">Reference proteome</keyword>
<comment type="caution">
    <text evidence="6">The sequence shown here is derived from an EMBL/GenBank/DDBJ whole genome shotgun (WGS) entry which is preliminary data.</text>
</comment>
<dbReference type="InterPro" id="IPR013341">
    <property type="entry name" value="Mandelate_racemase_N_dom"/>
</dbReference>
<dbReference type="InParanoid" id="A0A540VG11"/>
<feature type="transmembrane region" description="Helical" evidence="4">
    <location>
        <begin position="36"/>
        <end position="55"/>
    </location>
</feature>
<evidence type="ECO:0000256" key="3">
    <source>
        <dbReference type="ARBA" id="ARBA00022842"/>
    </source>
</evidence>
<dbReference type="FunCoup" id="A0A540VG11">
    <property type="interactions" value="51"/>
</dbReference>
<sequence length="459" mass="50386">MGFTAVEPPYVTDTRWIVYAIPASLAIWRAKCAGHLSLVAVWVTLGLLVLGFLHLPGFPSYPPQVHRIQGVYNAMKIARVDAFAIKLPPADTGNEGTTENLDTYGDYFIARDAWTSIYSRAHETCLVRVEADNGLVGWGEGQAPVGGRAVRAIVEDLCRPVLLGQDPFDVEYLWYRLYSAMRERGHVTGFYVDALAGVDLALYDLMGKALGKPAHKLLGGQFRDRVRVYAGIGGTDEATLVRQAQEHVAEGYQALKLHLRVSTPEILQIVQAVREVVGPQVELMVDIHMLRDVSGAIELGRGLEQLGVRWLESPTQPEDVHGQAEVARALDMQVATGEWLRTTWEWRQWIEHRAFDVAMPDIARTGLSEGKRIAALCDSFNLPIAPHVGGGGILAVAASVAYSAAIPNFQILEHAHRAHAQKARIARRFPEPVDGAFPVEDVPGLGVEIDEDAVARFTV</sequence>
<evidence type="ECO:0000256" key="2">
    <source>
        <dbReference type="ARBA" id="ARBA00022723"/>
    </source>
</evidence>
<dbReference type="CDD" id="cd03316">
    <property type="entry name" value="MR_like"/>
    <property type="match status" value="1"/>
</dbReference>
<keyword evidence="4" id="KW-0812">Transmembrane</keyword>
<keyword evidence="3" id="KW-0460">Magnesium</keyword>
<keyword evidence="4" id="KW-1133">Transmembrane helix</keyword>
<dbReference type="SUPFAM" id="SSF54826">
    <property type="entry name" value="Enolase N-terminal domain-like"/>
    <property type="match status" value="1"/>
</dbReference>
<organism evidence="6 7">
    <name type="scientific">Litorilinea aerophila</name>
    <dbReference type="NCBI Taxonomy" id="1204385"/>
    <lineage>
        <taxon>Bacteria</taxon>
        <taxon>Bacillati</taxon>
        <taxon>Chloroflexota</taxon>
        <taxon>Caldilineae</taxon>
        <taxon>Caldilineales</taxon>
        <taxon>Caldilineaceae</taxon>
        <taxon>Litorilinea</taxon>
    </lineage>
</organism>
<evidence type="ECO:0000256" key="1">
    <source>
        <dbReference type="ARBA" id="ARBA00001946"/>
    </source>
</evidence>
<accession>A0A540VG11</accession>
<dbReference type="EMBL" id="VIGC01000012">
    <property type="protein sequence ID" value="TQE95706.1"/>
    <property type="molecule type" value="Genomic_DNA"/>
</dbReference>
<dbReference type="GO" id="GO:0016836">
    <property type="term" value="F:hydro-lyase activity"/>
    <property type="evidence" value="ECO:0007669"/>
    <property type="project" value="TreeGrafter"/>
</dbReference>
<proteinExistence type="predicted"/>
<dbReference type="Gene3D" id="3.20.20.120">
    <property type="entry name" value="Enolase-like C-terminal domain"/>
    <property type="match status" value="1"/>
</dbReference>
<dbReference type="PANTHER" id="PTHR13794">
    <property type="entry name" value="ENOLASE SUPERFAMILY, MANDELATE RACEMASE"/>
    <property type="match status" value="1"/>
</dbReference>